<proteinExistence type="predicted"/>
<dbReference type="GeneID" id="17321771"/>
<gene>
    <name evidence="1" type="ORF">CHC_T00002941001</name>
</gene>
<dbReference type="EMBL" id="HG001679">
    <property type="protein sequence ID" value="CDF34242.1"/>
    <property type="molecule type" value="Genomic_DNA"/>
</dbReference>
<dbReference type="RefSeq" id="XP_005714061.1">
    <property type="nucleotide sequence ID" value="XM_005714004.1"/>
</dbReference>
<dbReference type="OrthoDB" id="5682at2759"/>
<dbReference type="KEGG" id="ccp:CHC_T00002941001"/>
<evidence type="ECO:0000313" key="2">
    <source>
        <dbReference type="Proteomes" id="UP000012073"/>
    </source>
</evidence>
<dbReference type="AlphaFoldDB" id="R7Q6S2"/>
<organism evidence="1 2">
    <name type="scientific">Chondrus crispus</name>
    <name type="common">Carrageen Irish moss</name>
    <name type="synonym">Polymorpha crispa</name>
    <dbReference type="NCBI Taxonomy" id="2769"/>
    <lineage>
        <taxon>Eukaryota</taxon>
        <taxon>Rhodophyta</taxon>
        <taxon>Florideophyceae</taxon>
        <taxon>Rhodymeniophycidae</taxon>
        <taxon>Gigartinales</taxon>
        <taxon>Gigartinaceae</taxon>
        <taxon>Chondrus</taxon>
    </lineage>
</organism>
<name>R7Q6S2_CHOCR</name>
<dbReference type="Proteomes" id="UP000012073">
    <property type="component" value="Unassembled WGS sequence"/>
</dbReference>
<evidence type="ECO:0000313" key="1">
    <source>
        <dbReference type="EMBL" id="CDF34242.1"/>
    </source>
</evidence>
<dbReference type="Gramene" id="CDF34242">
    <property type="protein sequence ID" value="CDF34242"/>
    <property type="gene ID" value="CHC_T00002941001"/>
</dbReference>
<accession>R7Q6S2</accession>
<reference evidence="2" key="1">
    <citation type="journal article" date="2013" name="Proc. Natl. Acad. Sci. U.S.A.">
        <title>Genome structure and metabolic features in the red seaweed Chondrus crispus shed light on evolution of the Archaeplastida.</title>
        <authorList>
            <person name="Collen J."/>
            <person name="Porcel B."/>
            <person name="Carre W."/>
            <person name="Ball S.G."/>
            <person name="Chaparro C."/>
            <person name="Tonon T."/>
            <person name="Barbeyron T."/>
            <person name="Michel G."/>
            <person name="Noel B."/>
            <person name="Valentin K."/>
            <person name="Elias M."/>
            <person name="Artiguenave F."/>
            <person name="Arun A."/>
            <person name="Aury J.M."/>
            <person name="Barbosa-Neto J.F."/>
            <person name="Bothwell J.H."/>
            <person name="Bouget F.Y."/>
            <person name="Brillet L."/>
            <person name="Cabello-Hurtado F."/>
            <person name="Capella-Gutierrez S."/>
            <person name="Charrier B."/>
            <person name="Cladiere L."/>
            <person name="Cock J.M."/>
            <person name="Coelho S.M."/>
            <person name="Colleoni C."/>
            <person name="Czjzek M."/>
            <person name="Da Silva C."/>
            <person name="Delage L."/>
            <person name="Denoeud F."/>
            <person name="Deschamps P."/>
            <person name="Dittami S.M."/>
            <person name="Gabaldon T."/>
            <person name="Gachon C.M."/>
            <person name="Groisillier A."/>
            <person name="Herve C."/>
            <person name="Jabbari K."/>
            <person name="Katinka M."/>
            <person name="Kloareg B."/>
            <person name="Kowalczyk N."/>
            <person name="Labadie K."/>
            <person name="Leblanc C."/>
            <person name="Lopez P.J."/>
            <person name="McLachlan D.H."/>
            <person name="Meslet-Cladiere L."/>
            <person name="Moustafa A."/>
            <person name="Nehr Z."/>
            <person name="Nyvall Collen P."/>
            <person name="Panaud O."/>
            <person name="Partensky F."/>
            <person name="Poulain J."/>
            <person name="Rensing S.A."/>
            <person name="Rousvoal S."/>
            <person name="Samson G."/>
            <person name="Symeonidi A."/>
            <person name="Weissenbach J."/>
            <person name="Zambounis A."/>
            <person name="Wincker P."/>
            <person name="Boyen C."/>
        </authorList>
    </citation>
    <scope>NUCLEOTIDE SEQUENCE [LARGE SCALE GENOMIC DNA]</scope>
    <source>
        <strain evidence="2">cv. Stackhouse</strain>
    </source>
</reference>
<protein>
    <submittedName>
        <fullName evidence="1">Uncharacterized protein</fullName>
    </submittedName>
</protein>
<dbReference type="OMA" id="HCESSAY"/>
<keyword evidence="2" id="KW-1185">Reference proteome</keyword>
<sequence>MRRKSYSKLSFVQLFGIYPCRSSVPNVSDVHLRCNVRRATHYRGRRRVITCCFEETSPDKEKGELVAADMQTAPGCDSFSDPFDSLAPRHFINLTNGIEALPHISAIVSPDELRFTRIQSSHCESSAYNKLLASLDTELLFSLACGRACYVYDFASRNKCRGVPRALFLGLQFVKWSLSYLWFKGEEDMIPEKVFVRGNNTVPFWRDQVMPHMIEKDTKKRIRYFAPFAKERGLLHVRLHGVYGRVSAIDGHKSVHVKIVHDWLAQEDVSRKGHGEEERDLTECFRAQGLAEFQADLTKEELVTIQEWMEGFRSQS</sequence>